<dbReference type="KEGG" id="otk:C6570_17460"/>
<dbReference type="Pfam" id="PF13609">
    <property type="entry name" value="Porin_4"/>
    <property type="match status" value="1"/>
</dbReference>
<keyword evidence="14" id="KW-1185">Reference proteome</keyword>
<evidence type="ECO:0000256" key="2">
    <source>
        <dbReference type="ARBA" id="ARBA00011233"/>
    </source>
</evidence>
<feature type="chain" id="PRO_5015745819" description="Porin domain-containing protein" evidence="11">
    <location>
        <begin position="21"/>
        <end position="332"/>
    </location>
</feature>
<evidence type="ECO:0000256" key="10">
    <source>
        <dbReference type="ARBA" id="ARBA00023237"/>
    </source>
</evidence>
<dbReference type="Proteomes" id="UP000239709">
    <property type="component" value="Chromosome"/>
</dbReference>
<protein>
    <recommendedName>
        <fullName evidence="12">Porin domain-containing protein</fullName>
    </recommendedName>
</protein>
<comment type="subunit">
    <text evidence="2">Homotrimer.</text>
</comment>
<dbReference type="SUPFAM" id="SSF56935">
    <property type="entry name" value="Porins"/>
    <property type="match status" value="1"/>
</dbReference>
<keyword evidence="8" id="KW-0626">Porin</keyword>
<evidence type="ECO:0000313" key="14">
    <source>
        <dbReference type="Proteomes" id="UP000239709"/>
    </source>
</evidence>
<dbReference type="GO" id="GO:0015288">
    <property type="term" value="F:porin activity"/>
    <property type="evidence" value="ECO:0007669"/>
    <property type="project" value="UniProtKB-KW"/>
</dbReference>
<keyword evidence="10" id="KW-0998">Cell outer membrane</keyword>
<dbReference type="RefSeq" id="WP_106704351.1">
    <property type="nucleotide sequence ID" value="NZ_CP027666.1"/>
</dbReference>
<evidence type="ECO:0000256" key="5">
    <source>
        <dbReference type="ARBA" id="ARBA00022692"/>
    </source>
</evidence>
<evidence type="ECO:0000256" key="9">
    <source>
        <dbReference type="ARBA" id="ARBA00023136"/>
    </source>
</evidence>
<evidence type="ECO:0000256" key="4">
    <source>
        <dbReference type="ARBA" id="ARBA00022452"/>
    </source>
</evidence>
<dbReference type="OrthoDB" id="6975458at2"/>
<keyword evidence="9" id="KW-0472">Membrane</keyword>
<dbReference type="CDD" id="cd00342">
    <property type="entry name" value="gram_neg_porins"/>
    <property type="match status" value="1"/>
</dbReference>
<reference evidence="13 14" key="1">
    <citation type="submission" date="2018-03" db="EMBL/GenBank/DDBJ databases">
        <title>Genome sequencing of Ottowia sp.</title>
        <authorList>
            <person name="Kim S.-J."/>
            <person name="Heo J."/>
            <person name="Kwon S.-W."/>
        </authorList>
    </citation>
    <scope>NUCLEOTIDE SEQUENCE [LARGE SCALE GENOMIC DNA]</scope>
    <source>
        <strain evidence="13 14">KADR8-3</strain>
    </source>
</reference>
<feature type="signal peptide" evidence="11">
    <location>
        <begin position="1"/>
        <end position="20"/>
    </location>
</feature>
<evidence type="ECO:0000313" key="13">
    <source>
        <dbReference type="EMBL" id="AVO35807.1"/>
    </source>
</evidence>
<dbReference type="PANTHER" id="PTHR34501:SF9">
    <property type="entry name" value="MAJOR OUTER MEMBRANE PROTEIN P.IA"/>
    <property type="match status" value="1"/>
</dbReference>
<dbReference type="InterPro" id="IPR033900">
    <property type="entry name" value="Gram_neg_porin_domain"/>
</dbReference>
<dbReference type="GO" id="GO:0034220">
    <property type="term" value="P:monoatomic ion transmembrane transport"/>
    <property type="evidence" value="ECO:0007669"/>
    <property type="project" value="InterPro"/>
</dbReference>
<evidence type="ECO:0000256" key="3">
    <source>
        <dbReference type="ARBA" id="ARBA00022448"/>
    </source>
</evidence>
<keyword evidence="7" id="KW-0406">Ion transport</keyword>
<keyword evidence="5" id="KW-0812">Transmembrane</keyword>
<dbReference type="GO" id="GO:0009279">
    <property type="term" value="C:cell outer membrane"/>
    <property type="evidence" value="ECO:0007669"/>
    <property type="project" value="UniProtKB-SubCell"/>
</dbReference>
<dbReference type="PANTHER" id="PTHR34501">
    <property type="entry name" value="PROTEIN YDDL-RELATED"/>
    <property type="match status" value="1"/>
</dbReference>
<evidence type="ECO:0000259" key="12">
    <source>
        <dbReference type="Pfam" id="PF13609"/>
    </source>
</evidence>
<dbReference type="Gene3D" id="2.40.160.10">
    <property type="entry name" value="Porin"/>
    <property type="match status" value="1"/>
</dbReference>
<keyword evidence="6 11" id="KW-0732">Signal</keyword>
<dbReference type="EMBL" id="CP027666">
    <property type="protein sequence ID" value="AVO35807.1"/>
    <property type="molecule type" value="Genomic_DNA"/>
</dbReference>
<accession>A0A2S0MJ08</accession>
<comment type="subcellular location">
    <subcellularLocation>
        <location evidence="1">Cell outer membrane</location>
        <topology evidence="1">Multi-pass membrane protein</topology>
    </subcellularLocation>
</comment>
<dbReference type="InterPro" id="IPR001702">
    <property type="entry name" value="Porin_Gram-ve"/>
</dbReference>
<proteinExistence type="predicted"/>
<dbReference type="AlphaFoldDB" id="A0A2S0MJ08"/>
<dbReference type="PRINTS" id="PR00182">
    <property type="entry name" value="ECOLNEIPORIN"/>
</dbReference>
<keyword evidence="3" id="KW-0813">Transport</keyword>
<keyword evidence="4" id="KW-1134">Transmembrane beta strand</keyword>
<organism evidence="13 14">
    <name type="scientific">Ottowia oryzae</name>
    <dbReference type="NCBI Taxonomy" id="2109914"/>
    <lineage>
        <taxon>Bacteria</taxon>
        <taxon>Pseudomonadati</taxon>
        <taxon>Pseudomonadota</taxon>
        <taxon>Betaproteobacteria</taxon>
        <taxon>Burkholderiales</taxon>
        <taxon>Comamonadaceae</taxon>
        <taxon>Ottowia</taxon>
    </lineage>
</organism>
<sequence length="332" mass="35415">MKKTLVSLAVLAAASGSAMAQSSVTLYGTADAGVGKFQGGKVGMMTNSLVTTSDSFIGFRGTEDMGGGLKAGFQFESSINLRDGSSDVNSAYWTKTMYQRAANVWLGGNWGTLRLGRAYTPSRNALAAWDLTGGARNSIVINTFGTPGNAEERNSSQISYKTPDFGGFAAELGYVLKPDNGGNAKVDLGLTFVNGPLRAGLSYNKQKNSKANYAVGAQYQFGMFAVAAGYHHTANANYFDDETNQLIPDAVSRLSGFSVGAKANFGAASLLVNVARDTKANYDLHGVSYKGEKRTNGLVEGRYAFSKRTFVYANYVRYSSGNNYGIGMRHDF</sequence>
<dbReference type="InterPro" id="IPR023614">
    <property type="entry name" value="Porin_dom_sf"/>
</dbReference>
<gene>
    <name evidence="13" type="ORF">C6570_17460</name>
</gene>
<dbReference type="GO" id="GO:0046930">
    <property type="term" value="C:pore complex"/>
    <property type="evidence" value="ECO:0007669"/>
    <property type="project" value="UniProtKB-KW"/>
</dbReference>
<dbReference type="InterPro" id="IPR050298">
    <property type="entry name" value="Gram-neg_bact_OMP"/>
</dbReference>
<name>A0A2S0MJ08_9BURK</name>
<evidence type="ECO:0000256" key="7">
    <source>
        <dbReference type="ARBA" id="ARBA00023065"/>
    </source>
</evidence>
<evidence type="ECO:0000256" key="1">
    <source>
        <dbReference type="ARBA" id="ARBA00004571"/>
    </source>
</evidence>
<evidence type="ECO:0000256" key="11">
    <source>
        <dbReference type="SAM" id="SignalP"/>
    </source>
</evidence>
<evidence type="ECO:0000256" key="6">
    <source>
        <dbReference type="ARBA" id="ARBA00022729"/>
    </source>
</evidence>
<feature type="domain" description="Porin" evidence="12">
    <location>
        <begin position="8"/>
        <end position="321"/>
    </location>
</feature>
<evidence type="ECO:0000256" key="8">
    <source>
        <dbReference type="ARBA" id="ARBA00023114"/>
    </source>
</evidence>